<accession>A0AAT9FKR9</accession>
<name>A0AAT9FKR9_9BACT</name>
<evidence type="ECO:0000259" key="4">
    <source>
        <dbReference type="Pfam" id="PF12971"/>
    </source>
</evidence>
<dbReference type="Gene3D" id="1.20.120.670">
    <property type="entry name" value="N-acetyl-b-d-glucoasminidase"/>
    <property type="match status" value="1"/>
</dbReference>
<sequence>MKHLITLLAAVTLLAPLHAATTPADQAALDLISRVIPKHAKHFTVDTSLPQTNGKDTFTLSDTANGKILIKGNNGVSIATGFNWYLKNRANCHVSWCGDQLNLPAELPKVGEPVTIVCPLKYRVYFNYCTLSYTAAWWDWERWQREIDFMAMNGVNMPLSVVGLEAAWYHTLMRIGFSDEEARASLSGPAFAAWQWMANLEGHGGPLPKAWIDNSVVLGKQIIERQRLLGMTPIQQGFSGVVPRLVKDKIPGSKVSIGHAWCGFPGRAQMDPLDPNFLKVGGILLEEQQRLFGTSHLYGCDPFHEGHPPSTKIEYLNKVGKTLEKLITTHDPKGRIVMQSWSIRKDIATVIAKDKLLIVDLAGKKHSSTGNFWGYEFVTGRLHNFGNRIKLHGDLALLAKNPFGRFGSKVKNCVGAGLFMEGIMQNPVYYEMAFENFWTTQQHNPQQWLNKYAHRRYGAESANANEAWKILLYGPYRRNTDGTEASSMVCARPAIAPKKSGPNTGFKFPYKKEQLLIAWEKLLADADKLGTSDAYRYDVIDIGRQVLSDHAHTIQPRIRHAWNNKDLEAFDKAAKEFEQLLLDLDTMLASRQEFSFAKWVDDARSHGTTEEEKNLFEKNARGLPTIWGPFDEKTGKIIIFDYSWREWSGLIKDFYVPRWQKHNAMLRSHIVAGTNYTEKGLPQAHGREAFRANGFYNELADWEVAWVKTPAPYGDPKPKGDEIELARQMLAKYAEDIRNPRKLPQPEATAKAPENAKEIGKWSPKTVTTAYKAMVFPITKSLDGDGTYKVTLLYQSGRARLNITKVELLANDDVVATDAHQGFTGNDHTGNTYTLKLDEHAFGTDYKIRITAKADGSNDSNGVIYLSQ</sequence>
<keyword evidence="2" id="KW-0732">Signal</keyword>
<dbReference type="EMBL" id="AP026866">
    <property type="protein sequence ID" value="BDS06552.1"/>
    <property type="molecule type" value="Genomic_DNA"/>
</dbReference>
<dbReference type="InterPro" id="IPR024733">
    <property type="entry name" value="NAGLU_tim-barrel"/>
</dbReference>
<gene>
    <name evidence="6" type="ORF">NT6N_15920</name>
</gene>
<dbReference type="KEGG" id="osu:NT6N_15920"/>
<reference evidence="6" key="1">
    <citation type="submission" date="2024-07" db="EMBL/GenBank/DDBJ databases">
        <title>Complete genome sequence of Verrucomicrobiaceae bacterium NT6N.</title>
        <authorList>
            <person name="Huang C."/>
            <person name="Takami H."/>
            <person name="Hamasaki K."/>
        </authorList>
    </citation>
    <scope>NUCLEOTIDE SEQUENCE</scope>
    <source>
        <strain evidence="6">NT6N</strain>
    </source>
</reference>
<evidence type="ECO:0000259" key="5">
    <source>
        <dbReference type="Pfam" id="PF12972"/>
    </source>
</evidence>
<proteinExistence type="predicted"/>
<evidence type="ECO:0000313" key="6">
    <source>
        <dbReference type="EMBL" id="BDS06552.1"/>
    </source>
</evidence>
<keyword evidence="1" id="KW-0378">Hydrolase</keyword>
<protein>
    <recommendedName>
        <fullName evidence="7">Alpha-N-acetylglucosaminidase</fullName>
    </recommendedName>
</protein>
<organism evidence="6">
    <name type="scientific">Oceaniferula spumae</name>
    <dbReference type="NCBI Taxonomy" id="2979115"/>
    <lineage>
        <taxon>Bacteria</taxon>
        <taxon>Pseudomonadati</taxon>
        <taxon>Verrucomicrobiota</taxon>
        <taxon>Verrucomicrobiia</taxon>
        <taxon>Verrucomicrobiales</taxon>
        <taxon>Verrucomicrobiaceae</taxon>
        <taxon>Oceaniferula</taxon>
    </lineage>
</organism>
<dbReference type="PANTHER" id="PTHR12872:SF1">
    <property type="entry name" value="ALPHA-N-ACETYLGLUCOSAMINIDASE"/>
    <property type="match status" value="1"/>
</dbReference>
<feature type="signal peptide" evidence="2">
    <location>
        <begin position="1"/>
        <end position="19"/>
    </location>
</feature>
<dbReference type="Pfam" id="PF05089">
    <property type="entry name" value="NAGLU"/>
    <property type="match status" value="1"/>
</dbReference>
<dbReference type="InterPro" id="IPR024240">
    <property type="entry name" value="NAGLU_N"/>
</dbReference>
<evidence type="ECO:0000256" key="2">
    <source>
        <dbReference type="SAM" id="SignalP"/>
    </source>
</evidence>
<feature type="chain" id="PRO_5043893909" description="Alpha-N-acetylglucosaminidase" evidence="2">
    <location>
        <begin position="20"/>
        <end position="868"/>
    </location>
</feature>
<evidence type="ECO:0008006" key="7">
    <source>
        <dbReference type="Google" id="ProtNLM"/>
    </source>
</evidence>
<dbReference type="AlphaFoldDB" id="A0AAT9FKR9"/>
<dbReference type="InterPro" id="IPR024732">
    <property type="entry name" value="NAGLU_C"/>
</dbReference>
<dbReference type="Gene3D" id="3.30.379.10">
    <property type="entry name" value="Chitobiase/beta-hexosaminidase domain 2-like"/>
    <property type="match status" value="1"/>
</dbReference>
<dbReference type="Pfam" id="PF12971">
    <property type="entry name" value="NAGLU_N"/>
    <property type="match status" value="1"/>
</dbReference>
<evidence type="ECO:0000256" key="1">
    <source>
        <dbReference type="ARBA" id="ARBA00022801"/>
    </source>
</evidence>
<dbReference type="Pfam" id="PF12972">
    <property type="entry name" value="NAGLU_C"/>
    <property type="match status" value="1"/>
</dbReference>
<dbReference type="GO" id="GO:0016787">
    <property type="term" value="F:hydrolase activity"/>
    <property type="evidence" value="ECO:0007669"/>
    <property type="project" value="UniProtKB-KW"/>
</dbReference>
<dbReference type="InterPro" id="IPR029018">
    <property type="entry name" value="Hex-like_dom2"/>
</dbReference>
<dbReference type="InterPro" id="IPR007781">
    <property type="entry name" value="NAGLU"/>
</dbReference>
<dbReference type="Gene3D" id="3.20.20.80">
    <property type="entry name" value="Glycosidases"/>
    <property type="match status" value="1"/>
</dbReference>
<feature type="domain" description="Alpha-N-acetylglucosaminidase tim-barrel" evidence="3">
    <location>
        <begin position="123"/>
        <end position="439"/>
    </location>
</feature>
<dbReference type="GO" id="GO:0005975">
    <property type="term" value="P:carbohydrate metabolic process"/>
    <property type="evidence" value="ECO:0007669"/>
    <property type="project" value="UniProtKB-ARBA"/>
</dbReference>
<evidence type="ECO:0000259" key="3">
    <source>
        <dbReference type="Pfam" id="PF05089"/>
    </source>
</evidence>
<dbReference type="PANTHER" id="PTHR12872">
    <property type="entry name" value="ALPHA-N-ACETYLGLUCOSAMINIDASE"/>
    <property type="match status" value="1"/>
</dbReference>
<feature type="domain" description="Alpha-N-acetylglucosaminidase C-terminal" evidence="5">
    <location>
        <begin position="448"/>
        <end position="732"/>
    </location>
</feature>
<feature type="domain" description="Alpha-N-acetylglucosaminidase N-terminal" evidence="4">
    <location>
        <begin position="26"/>
        <end position="108"/>
    </location>
</feature>